<comment type="caution">
    <text evidence="3">The sequence shown here is derived from an EMBL/GenBank/DDBJ whole genome shotgun (WGS) entry which is preliminary data.</text>
</comment>
<evidence type="ECO:0000256" key="2">
    <source>
        <dbReference type="SAM" id="Phobius"/>
    </source>
</evidence>
<dbReference type="PANTHER" id="PTHR36353">
    <property type="entry name" value="TRANSMEMBRANE PROTEIN"/>
    <property type="match status" value="1"/>
</dbReference>
<dbReference type="EMBL" id="JADGMS010000006">
    <property type="protein sequence ID" value="KAF9680265.1"/>
    <property type="molecule type" value="Genomic_DNA"/>
</dbReference>
<feature type="transmembrane region" description="Helical" evidence="2">
    <location>
        <begin position="346"/>
        <end position="367"/>
    </location>
</feature>
<feature type="transmembrane region" description="Helical" evidence="2">
    <location>
        <begin position="247"/>
        <end position="264"/>
    </location>
</feature>
<dbReference type="InterPro" id="IPR056715">
    <property type="entry name" value="DUF7813"/>
</dbReference>
<reference evidence="3 4" key="1">
    <citation type="submission" date="2020-10" db="EMBL/GenBank/DDBJ databases">
        <title>Plant Genome Project.</title>
        <authorList>
            <person name="Zhang R.-G."/>
        </authorList>
    </citation>
    <scope>NUCLEOTIDE SEQUENCE [LARGE SCALE GENOMIC DNA]</scope>
    <source>
        <strain evidence="3">FAFU-HL-1</strain>
        <tissue evidence="3">Leaf</tissue>
    </source>
</reference>
<evidence type="ECO:0000256" key="1">
    <source>
        <dbReference type="SAM" id="MobiDB-lite"/>
    </source>
</evidence>
<evidence type="ECO:0000313" key="3">
    <source>
        <dbReference type="EMBL" id="KAF9680265.1"/>
    </source>
</evidence>
<accession>A0A835JZB7</accession>
<keyword evidence="2" id="KW-0812">Transmembrane</keyword>
<sequence length="469" mass="53648">MTDQSSRLSINNLRTTSQLIKQTASIFSSNLYTLIFLSLLLFSFRTFIENGTHALTSFIDRDPSLKSLLSRLDLAGHPHPHPYHPHHGIHTRLPRRRRPFLHLTRVGTLDDDFFSADAESDFSLFPKVPPNGSVVILHNFDPKLGFSDFVIDNGIKVPEIVRSGIQFKAAEENRSFLDNTNSNNEIESSREEFNDNESGKEGQDKILDLRFLVNGLELGRRDAAALFFLVSFLSAAYGWVILGFTAIYSWISGVVFIVVVDDLLGRYGSFIRVVWDGSRLGSKRLAGFILMRWAVRDALTQLVGLWYFGEIEDQYSFFKLFVRLKLMPFSVMFPWINGFDKEISGFFVTWMLVDVVVGFIFAVDAWVTVVDTRRTGREILKEGCYLISTMFHQAVQIKCYEEILCGSAARWVLARVFGKFFAILLQSAFEVYFMVAWLIFYFVARCKEADSDGRRFGRRELEGLIDGLR</sequence>
<evidence type="ECO:0000313" key="4">
    <source>
        <dbReference type="Proteomes" id="UP000657918"/>
    </source>
</evidence>
<feature type="compositionally biased region" description="Basic and acidic residues" evidence="1">
    <location>
        <begin position="187"/>
        <end position="201"/>
    </location>
</feature>
<feature type="transmembrane region" description="Helical" evidence="2">
    <location>
        <begin position="420"/>
        <end position="444"/>
    </location>
</feature>
<organism evidence="3 4">
    <name type="scientific">Salix dunnii</name>
    <dbReference type="NCBI Taxonomy" id="1413687"/>
    <lineage>
        <taxon>Eukaryota</taxon>
        <taxon>Viridiplantae</taxon>
        <taxon>Streptophyta</taxon>
        <taxon>Embryophyta</taxon>
        <taxon>Tracheophyta</taxon>
        <taxon>Spermatophyta</taxon>
        <taxon>Magnoliopsida</taxon>
        <taxon>eudicotyledons</taxon>
        <taxon>Gunneridae</taxon>
        <taxon>Pentapetalae</taxon>
        <taxon>rosids</taxon>
        <taxon>fabids</taxon>
        <taxon>Malpighiales</taxon>
        <taxon>Salicaceae</taxon>
        <taxon>Saliceae</taxon>
        <taxon>Salix</taxon>
    </lineage>
</organism>
<dbReference type="Proteomes" id="UP000657918">
    <property type="component" value="Unassembled WGS sequence"/>
</dbReference>
<proteinExistence type="predicted"/>
<dbReference type="AlphaFoldDB" id="A0A835JZB7"/>
<dbReference type="PANTHER" id="PTHR36353:SF1">
    <property type="entry name" value="TRANSMEMBRANE PROTEIN"/>
    <property type="match status" value="1"/>
</dbReference>
<feature type="region of interest" description="Disordered" evidence="1">
    <location>
        <begin position="178"/>
        <end position="201"/>
    </location>
</feature>
<name>A0A835JZB7_9ROSI</name>
<keyword evidence="2" id="KW-0472">Membrane</keyword>
<protein>
    <submittedName>
        <fullName evidence="3">Uncharacterized protein</fullName>
    </submittedName>
</protein>
<keyword evidence="4" id="KW-1185">Reference proteome</keyword>
<feature type="transmembrane region" description="Helical" evidence="2">
    <location>
        <begin position="31"/>
        <end position="48"/>
    </location>
</feature>
<dbReference type="OrthoDB" id="1295726at2759"/>
<dbReference type="Pfam" id="PF25105">
    <property type="entry name" value="DUF7813"/>
    <property type="match status" value="1"/>
</dbReference>
<gene>
    <name evidence="3" type="ORF">SADUNF_Sadunf06G0103300</name>
</gene>
<keyword evidence="2" id="KW-1133">Transmembrane helix</keyword>